<organism evidence="11 12">
    <name type="scientific">Trichuris trichiura</name>
    <name type="common">Whipworm</name>
    <name type="synonym">Trichocephalus trichiurus</name>
    <dbReference type="NCBI Taxonomy" id="36087"/>
    <lineage>
        <taxon>Eukaryota</taxon>
        <taxon>Metazoa</taxon>
        <taxon>Ecdysozoa</taxon>
        <taxon>Nematoda</taxon>
        <taxon>Enoplea</taxon>
        <taxon>Dorylaimia</taxon>
        <taxon>Trichinellida</taxon>
        <taxon>Trichuridae</taxon>
        <taxon>Trichuris</taxon>
    </lineage>
</organism>
<feature type="transmembrane region" description="Helical" evidence="9">
    <location>
        <begin position="125"/>
        <end position="142"/>
    </location>
</feature>
<dbReference type="CDD" id="cd00637">
    <property type="entry name" value="7tm_classA_rhodopsin-like"/>
    <property type="match status" value="1"/>
</dbReference>
<dbReference type="GO" id="GO:0005886">
    <property type="term" value="C:plasma membrane"/>
    <property type="evidence" value="ECO:0007669"/>
    <property type="project" value="UniProtKB-SubCell"/>
</dbReference>
<keyword evidence="3 9" id="KW-0812">Transmembrane</keyword>
<dbReference type="PANTHER" id="PTHR24228:SF59">
    <property type="entry name" value="NEUROPEPTIDE RECEPTOR 15"/>
    <property type="match status" value="1"/>
</dbReference>
<dbReference type="Proteomes" id="UP000030665">
    <property type="component" value="Unassembled WGS sequence"/>
</dbReference>
<keyword evidence="12" id="KW-1185">Reference proteome</keyword>
<evidence type="ECO:0000256" key="8">
    <source>
        <dbReference type="ARBA" id="ARBA00023224"/>
    </source>
</evidence>
<feature type="transmembrane region" description="Helical" evidence="9">
    <location>
        <begin position="279"/>
        <end position="297"/>
    </location>
</feature>
<evidence type="ECO:0000256" key="7">
    <source>
        <dbReference type="ARBA" id="ARBA00023170"/>
    </source>
</evidence>
<evidence type="ECO:0000256" key="6">
    <source>
        <dbReference type="ARBA" id="ARBA00023136"/>
    </source>
</evidence>
<feature type="transmembrane region" description="Helical" evidence="9">
    <location>
        <begin position="70"/>
        <end position="90"/>
    </location>
</feature>
<dbReference type="SUPFAM" id="SSF81321">
    <property type="entry name" value="Family A G protein-coupled receptor-like"/>
    <property type="match status" value="1"/>
</dbReference>
<feature type="transmembrane region" description="Helical" evidence="9">
    <location>
        <begin position="33"/>
        <end position="58"/>
    </location>
</feature>
<evidence type="ECO:0000256" key="5">
    <source>
        <dbReference type="ARBA" id="ARBA00023040"/>
    </source>
</evidence>
<evidence type="ECO:0000259" key="10">
    <source>
        <dbReference type="PROSITE" id="PS50262"/>
    </source>
</evidence>
<keyword evidence="4 9" id="KW-1133">Transmembrane helix</keyword>
<dbReference type="AlphaFoldDB" id="A0A077ZCI1"/>
<evidence type="ECO:0000313" key="11">
    <source>
        <dbReference type="EMBL" id="CDW58082.1"/>
    </source>
</evidence>
<keyword evidence="2" id="KW-1003">Cell membrane</keyword>
<protein>
    <recommendedName>
        <fullName evidence="10">G-protein coupled receptors family 1 profile domain-containing protein</fullName>
    </recommendedName>
</protein>
<evidence type="ECO:0000256" key="4">
    <source>
        <dbReference type="ARBA" id="ARBA00022989"/>
    </source>
</evidence>
<evidence type="ECO:0000313" key="12">
    <source>
        <dbReference type="Proteomes" id="UP000030665"/>
    </source>
</evidence>
<name>A0A077ZCI1_TRITR</name>
<feature type="transmembrane region" description="Helical" evidence="9">
    <location>
        <begin position="241"/>
        <end position="259"/>
    </location>
</feature>
<dbReference type="InterPro" id="IPR000276">
    <property type="entry name" value="GPCR_Rhodpsn"/>
</dbReference>
<gene>
    <name evidence="11" type="ORF">TTRE_0000638301</name>
</gene>
<comment type="subcellular location">
    <subcellularLocation>
        <location evidence="1">Cell membrane</location>
        <topology evidence="1">Multi-pass membrane protein</topology>
    </subcellularLocation>
</comment>
<accession>A0A077ZCI1</accession>
<evidence type="ECO:0000256" key="9">
    <source>
        <dbReference type="SAM" id="Phobius"/>
    </source>
</evidence>
<proteinExistence type="predicted"/>
<keyword evidence="7" id="KW-0675">Receptor</keyword>
<dbReference type="Gene3D" id="1.20.1070.10">
    <property type="entry name" value="Rhodopsin 7-helix transmembrane proteins"/>
    <property type="match status" value="1"/>
</dbReference>
<dbReference type="GO" id="GO:0004930">
    <property type="term" value="F:G protein-coupled receptor activity"/>
    <property type="evidence" value="ECO:0007669"/>
    <property type="project" value="UniProtKB-KW"/>
</dbReference>
<keyword evidence="6 9" id="KW-0472">Membrane</keyword>
<dbReference type="OrthoDB" id="5912892at2759"/>
<keyword evidence="5" id="KW-0297">G-protein coupled receptor</keyword>
<sequence length="325" mass="36834">MQMSIYQTAEELMNVSDGTKAAHPHLSEQERNILSGLLATSAAIGILVNLLVTVYILARRLFRNFVSNHFIAHLGLTGIIACSYLTPIFIQNVRFGTDFLSTHEYNHSSSLCRLHAFTTCSIWSVTYYMTTCIAGVHLLTFARIHYDQLFGLHPSIICLLSWVIGVSLGLPCLTNESIVAYDSTYHHCLWNHNQNGYKFLAYFVLLGILLPTALTMYSYVRVLAIFYHAPIVFETLGLFKSRYLLFAVFASHFLQWPFFIRRFVGPPDPLADTVTLMIAYQQNTVLSIIYGVSLFMMKEDDLALTTRSHKITYAPPPQQVAQQEL</sequence>
<feature type="transmembrane region" description="Helical" evidence="9">
    <location>
        <begin position="199"/>
        <end position="220"/>
    </location>
</feature>
<dbReference type="EMBL" id="HG806259">
    <property type="protein sequence ID" value="CDW58082.1"/>
    <property type="molecule type" value="Genomic_DNA"/>
</dbReference>
<keyword evidence="8" id="KW-0807">Transducer</keyword>
<dbReference type="InterPro" id="IPR017452">
    <property type="entry name" value="GPCR_Rhodpsn_7TM"/>
</dbReference>
<evidence type="ECO:0000256" key="2">
    <source>
        <dbReference type="ARBA" id="ARBA00022475"/>
    </source>
</evidence>
<dbReference type="PRINTS" id="PR00237">
    <property type="entry name" value="GPCRRHODOPSN"/>
</dbReference>
<evidence type="ECO:0000256" key="3">
    <source>
        <dbReference type="ARBA" id="ARBA00022692"/>
    </source>
</evidence>
<feature type="transmembrane region" description="Helical" evidence="9">
    <location>
        <begin position="149"/>
        <end position="170"/>
    </location>
</feature>
<evidence type="ECO:0000256" key="1">
    <source>
        <dbReference type="ARBA" id="ARBA00004651"/>
    </source>
</evidence>
<dbReference type="PROSITE" id="PS50262">
    <property type="entry name" value="G_PROTEIN_RECEP_F1_2"/>
    <property type="match status" value="1"/>
</dbReference>
<reference evidence="11" key="2">
    <citation type="submission" date="2014-03" db="EMBL/GenBank/DDBJ databases">
        <title>The whipworm genome and dual-species transcriptomics of an intimate host-pathogen interaction.</title>
        <authorList>
            <person name="Foth B.J."/>
            <person name="Tsai I.J."/>
            <person name="Reid A.J."/>
            <person name="Bancroft A.J."/>
            <person name="Nichol S."/>
            <person name="Tracey A."/>
            <person name="Holroyd N."/>
            <person name="Cotton J.A."/>
            <person name="Stanley E.J."/>
            <person name="Zarowiecki M."/>
            <person name="Liu J.Z."/>
            <person name="Huckvale T."/>
            <person name="Cooper P.J."/>
            <person name="Grencis R.K."/>
            <person name="Berriman M."/>
        </authorList>
    </citation>
    <scope>NUCLEOTIDE SEQUENCE [LARGE SCALE GENOMIC DNA]</scope>
</reference>
<dbReference type="PANTHER" id="PTHR24228">
    <property type="entry name" value="B2 BRADYKININ RECEPTOR/ANGIOTENSIN II RECEPTOR"/>
    <property type="match status" value="1"/>
</dbReference>
<feature type="domain" description="G-protein coupled receptors family 1 profile" evidence="10">
    <location>
        <begin position="48"/>
        <end position="223"/>
    </location>
</feature>
<reference evidence="11" key="1">
    <citation type="submission" date="2014-01" db="EMBL/GenBank/DDBJ databases">
        <authorList>
            <person name="Aslett M."/>
        </authorList>
    </citation>
    <scope>NUCLEOTIDE SEQUENCE</scope>
</reference>